<evidence type="ECO:0000259" key="5">
    <source>
        <dbReference type="Pfam" id="PF04676"/>
    </source>
</evidence>
<reference evidence="7" key="2">
    <citation type="submission" date="2025-08" db="UniProtKB">
        <authorList>
            <consortium name="Ensembl"/>
        </authorList>
    </citation>
    <scope>IDENTIFICATION</scope>
</reference>
<dbReference type="STRING" id="51511.ENSCSAVP00000018712"/>
<dbReference type="OMA" id="FMKCLTR"/>
<reference evidence="8" key="1">
    <citation type="submission" date="2003-08" db="EMBL/GenBank/DDBJ databases">
        <authorList>
            <person name="Birren B."/>
            <person name="Nusbaum C."/>
            <person name="Abebe A."/>
            <person name="Abouelleil A."/>
            <person name="Adekoya E."/>
            <person name="Ait-zahra M."/>
            <person name="Allen N."/>
            <person name="Allen T."/>
            <person name="An P."/>
            <person name="Anderson M."/>
            <person name="Anderson S."/>
            <person name="Arachchi H."/>
            <person name="Armbruster J."/>
            <person name="Bachantsang P."/>
            <person name="Baldwin J."/>
            <person name="Barry A."/>
            <person name="Bayul T."/>
            <person name="Blitshsteyn B."/>
            <person name="Bloom T."/>
            <person name="Blye J."/>
            <person name="Boguslavskiy L."/>
            <person name="Borowsky M."/>
            <person name="Boukhgalter B."/>
            <person name="Brunache A."/>
            <person name="Butler J."/>
            <person name="Calixte N."/>
            <person name="Calvo S."/>
            <person name="Camarata J."/>
            <person name="Campo K."/>
            <person name="Chang J."/>
            <person name="Cheshatsang Y."/>
            <person name="Citroen M."/>
            <person name="Collymore A."/>
            <person name="Considine T."/>
            <person name="Cook A."/>
            <person name="Cooke P."/>
            <person name="Corum B."/>
            <person name="Cuomo C."/>
            <person name="David R."/>
            <person name="Dawoe T."/>
            <person name="Degray S."/>
            <person name="Dodge S."/>
            <person name="Dooley K."/>
            <person name="Dorje P."/>
            <person name="Dorjee K."/>
            <person name="Dorris L."/>
            <person name="Duffey N."/>
            <person name="Dupes A."/>
            <person name="Elkins T."/>
            <person name="Engels R."/>
            <person name="Erickson J."/>
            <person name="Farina A."/>
            <person name="Faro S."/>
            <person name="Ferreira P."/>
            <person name="Fischer H."/>
            <person name="Fitzgerald M."/>
            <person name="Foley K."/>
            <person name="Gage D."/>
            <person name="Galagan J."/>
            <person name="Gearin G."/>
            <person name="Gnerre S."/>
            <person name="Gnirke A."/>
            <person name="Goyette A."/>
            <person name="Graham J."/>
            <person name="Grandbois E."/>
            <person name="Gyaltsen K."/>
            <person name="Hafez N."/>
            <person name="Hagopian D."/>
            <person name="Hagos B."/>
            <person name="Hall J."/>
            <person name="Hatcher B."/>
            <person name="Heller A."/>
            <person name="Higgins H."/>
            <person name="Honan T."/>
            <person name="Horn A."/>
            <person name="Houde N."/>
            <person name="Hughes L."/>
            <person name="Hulme W."/>
            <person name="Husby E."/>
            <person name="Iliev I."/>
            <person name="Jaffe D."/>
            <person name="Jones C."/>
            <person name="Kamal M."/>
            <person name="Kamat A."/>
            <person name="Kamvysselis M."/>
            <person name="Karlsson E."/>
            <person name="Kells C."/>
            <person name="Kieu A."/>
            <person name="Kisner P."/>
            <person name="Kodira C."/>
            <person name="Kulbokas E."/>
            <person name="Labutti K."/>
            <person name="Lama D."/>
            <person name="Landers T."/>
            <person name="Leger J."/>
            <person name="Levine S."/>
            <person name="Lewis D."/>
            <person name="Lewis T."/>
            <person name="Lindblad-toh K."/>
            <person name="Liu X."/>
            <person name="Lokyitsang T."/>
            <person name="Lokyitsang Y."/>
            <person name="Lucien O."/>
            <person name="Lui A."/>
            <person name="Ma L.J."/>
            <person name="Mabbitt R."/>
            <person name="Macdonald J."/>
            <person name="Maclean C."/>
            <person name="Major J."/>
            <person name="Manning J."/>
            <person name="Marabella R."/>
            <person name="Maru K."/>
            <person name="Matthews C."/>
            <person name="Mauceli E."/>
            <person name="Mccarthy M."/>
            <person name="Mcdonough S."/>
            <person name="Mcghee T."/>
            <person name="Meldrim J."/>
            <person name="Meneus L."/>
            <person name="Mesirov J."/>
            <person name="Mihalev A."/>
            <person name="Mihova T."/>
            <person name="Mikkelsen T."/>
            <person name="Mlenga V."/>
            <person name="Moru K."/>
            <person name="Mozes J."/>
            <person name="Mulrain L."/>
            <person name="Munson G."/>
            <person name="Naylor J."/>
            <person name="Newes C."/>
            <person name="Nguyen C."/>
            <person name="Nguyen N."/>
            <person name="Nguyen T."/>
            <person name="Nicol R."/>
            <person name="Nielsen C."/>
            <person name="Nizzari M."/>
            <person name="Norbu C."/>
            <person name="Norbu N."/>
            <person name="O'donnell P."/>
            <person name="Okoawo O."/>
            <person name="O'leary S."/>
            <person name="Omotosho B."/>
            <person name="O'neill K."/>
            <person name="Osman S."/>
            <person name="Parker S."/>
            <person name="Perrin D."/>
            <person name="Phunkhang P."/>
            <person name="Piqani B."/>
            <person name="Purcell S."/>
            <person name="Rachupka T."/>
            <person name="Ramasamy U."/>
            <person name="Rameau R."/>
            <person name="Ray V."/>
            <person name="Raymond C."/>
            <person name="Retta R."/>
            <person name="Richardson S."/>
            <person name="Rise C."/>
            <person name="Rodriguez J."/>
            <person name="Rogers J."/>
            <person name="Rogov P."/>
            <person name="Rutman M."/>
            <person name="Schupbach R."/>
            <person name="Seaman C."/>
            <person name="Settipalli S."/>
            <person name="Sharpe T."/>
            <person name="Sheridan J."/>
            <person name="Sherpa N."/>
            <person name="Shi J."/>
            <person name="Smirnov S."/>
            <person name="Smith C."/>
            <person name="Sougnez C."/>
            <person name="Spencer B."/>
            <person name="Stalker J."/>
            <person name="Stange-thomann N."/>
            <person name="Stavropoulos S."/>
            <person name="Stetson K."/>
            <person name="Stone C."/>
            <person name="Stone S."/>
            <person name="Stubbs M."/>
            <person name="Talamas J."/>
            <person name="Tchuinga P."/>
            <person name="Tenzing P."/>
            <person name="Tesfaye S."/>
            <person name="Theodore J."/>
            <person name="Thoulutsang Y."/>
            <person name="Topham K."/>
            <person name="Towey S."/>
            <person name="Tsamla T."/>
            <person name="Tsomo N."/>
            <person name="Vallee D."/>
            <person name="Vassiliev H."/>
            <person name="Venkataraman V."/>
            <person name="Vinson J."/>
            <person name="Vo A."/>
            <person name="Wade C."/>
            <person name="Wang S."/>
            <person name="Wangchuk T."/>
            <person name="Wangdi T."/>
            <person name="Whittaker C."/>
            <person name="Wilkinson J."/>
            <person name="Wu Y."/>
            <person name="Wyman D."/>
            <person name="Yadav S."/>
            <person name="Yang S."/>
            <person name="Yang X."/>
            <person name="Yeager S."/>
            <person name="Yee E."/>
            <person name="Young G."/>
            <person name="Zainoun J."/>
            <person name="Zembeck L."/>
            <person name="Zimmer A."/>
            <person name="Zody M."/>
            <person name="Lander E."/>
        </authorList>
    </citation>
    <scope>NUCLEOTIDE SEQUENCE [LARGE SCALE GENOMIC DNA]</scope>
</reference>
<dbReference type="GeneTree" id="ENSGT00940000155627"/>
<feature type="compositionally biased region" description="Basic and acidic residues" evidence="4">
    <location>
        <begin position="193"/>
        <end position="207"/>
    </location>
</feature>
<evidence type="ECO:0000313" key="7">
    <source>
        <dbReference type="Ensembl" id="ENSCSAVP00000018712.1"/>
    </source>
</evidence>
<keyword evidence="8" id="KW-1185">Reference proteome</keyword>
<dbReference type="PANTHER" id="PTHR12072:SF5">
    <property type="entry name" value="CWF19-LIKE PROTEIN 2"/>
    <property type="match status" value="1"/>
</dbReference>
<dbReference type="InterPro" id="IPR036265">
    <property type="entry name" value="HIT-like_sf"/>
</dbReference>
<dbReference type="GO" id="GO:0071014">
    <property type="term" value="C:post-mRNA release spliceosomal complex"/>
    <property type="evidence" value="ECO:0007669"/>
    <property type="project" value="TreeGrafter"/>
</dbReference>
<feature type="compositionally biased region" description="Basic and acidic residues" evidence="4">
    <location>
        <begin position="129"/>
        <end position="143"/>
    </location>
</feature>
<protein>
    <recommendedName>
        <fullName evidence="3">CWF19-like protein 2</fullName>
    </recommendedName>
</protein>
<dbReference type="eggNOG" id="KOG2477">
    <property type="taxonomic scope" value="Eukaryota"/>
</dbReference>
<dbReference type="PANTHER" id="PTHR12072">
    <property type="entry name" value="CWF19, CELL CYCLE CONTROL PROTEIN"/>
    <property type="match status" value="1"/>
</dbReference>
<feature type="compositionally biased region" description="Basic and acidic residues" evidence="4">
    <location>
        <begin position="263"/>
        <end position="277"/>
    </location>
</feature>
<feature type="compositionally biased region" description="Basic and acidic residues" evidence="4">
    <location>
        <begin position="284"/>
        <end position="312"/>
    </location>
</feature>
<proteinExistence type="inferred from homology"/>
<evidence type="ECO:0000313" key="8">
    <source>
        <dbReference type="Proteomes" id="UP000007875"/>
    </source>
</evidence>
<dbReference type="FunCoup" id="H2ZM96">
    <property type="interactions" value="916"/>
</dbReference>
<dbReference type="Ensembl" id="ENSCSAVT00000018917.1">
    <property type="protein sequence ID" value="ENSCSAVP00000018712.1"/>
    <property type="gene ID" value="ENSCSAVG00000010997.1"/>
</dbReference>
<evidence type="ECO:0000256" key="2">
    <source>
        <dbReference type="ARBA" id="ARBA00023054"/>
    </source>
</evidence>
<feature type="region of interest" description="Disordered" evidence="4">
    <location>
        <begin position="226"/>
        <end position="312"/>
    </location>
</feature>
<dbReference type="Gene3D" id="3.30.428.10">
    <property type="entry name" value="HIT-like"/>
    <property type="match status" value="1"/>
</dbReference>
<dbReference type="Pfam" id="PF04677">
    <property type="entry name" value="CwfJ_C_1"/>
    <property type="match status" value="1"/>
</dbReference>
<feature type="domain" description="Cwf19-like C-terminal" evidence="6">
    <location>
        <begin position="523"/>
        <end position="646"/>
    </location>
</feature>
<dbReference type="InParanoid" id="H2ZM96"/>
<name>H2ZM96_CIOSA</name>
<evidence type="ECO:0000259" key="6">
    <source>
        <dbReference type="Pfam" id="PF04677"/>
    </source>
</evidence>
<feature type="domain" description="Cwf19-like protein C-terminal" evidence="5">
    <location>
        <begin position="655"/>
        <end position="749"/>
    </location>
</feature>
<dbReference type="HOGENOM" id="CLU_015540_0_0_1"/>
<dbReference type="FunFam" id="3.30.428.10:FF:000021">
    <property type="entry name" value="CWF19-like protein 2 homolog"/>
    <property type="match status" value="1"/>
</dbReference>
<dbReference type="InterPro" id="IPR006768">
    <property type="entry name" value="Cwf19-like_C_dom-1"/>
</dbReference>
<dbReference type="SUPFAM" id="SSF54197">
    <property type="entry name" value="HIT-like"/>
    <property type="match status" value="1"/>
</dbReference>
<feature type="compositionally biased region" description="Basic and acidic residues" evidence="4">
    <location>
        <begin position="38"/>
        <end position="52"/>
    </location>
</feature>
<feature type="compositionally biased region" description="Basic residues" evidence="4">
    <location>
        <begin position="431"/>
        <end position="440"/>
    </location>
</feature>
<dbReference type="InterPro" id="IPR040194">
    <property type="entry name" value="Cwf19-like"/>
</dbReference>
<feature type="compositionally biased region" description="Low complexity" evidence="4">
    <location>
        <begin position="369"/>
        <end position="379"/>
    </location>
</feature>
<evidence type="ECO:0000256" key="3">
    <source>
        <dbReference type="ARBA" id="ARBA00070709"/>
    </source>
</evidence>
<dbReference type="InterPro" id="IPR006767">
    <property type="entry name" value="Cwf19-like_C_dom-2"/>
</dbReference>
<feature type="compositionally biased region" description="Basic and acidic residues" evidence="4">
    <location>
        <begin position="226"/>
        <end position="253"/>
    </location>
</feature>
<dbReference type="Proteomes" id="UP000007875">
    <property type="component" value="Unassembled WGS sequence"/>
</dbReference>
<comment type="similarity">
    <text evidence="1">Belongs to the CWF19 family.</text>
</comment>
<dbReference type="Pfam" id="PF04676">
    <property type="entry name" value="CwfJ_C_2"/>
    <property type="match status" value="1"/>
</dbReference>
<sequence>CRLRMSSFVSEKDIEAARNIKKKQQAELLDAARSQHIRKQERIEERKRRGEDQWMLDSLKSRIKPSKHPKKEKKHKKHKKKKSRRDSSDEDESSDENMWVEKQTVAEPKSESWMEGDFLSGIRTVTSADIREEKEKKKEEISKSLKSLSSIDTPGQHEKELNPYWKSGGTGLPGADQKSKMTPDANWLRRSLKRMEEQSEESGKNIEEIAAERYGSWDAFQDLLRKAEGSSKRDSRDSKRNRFLKPSDDDRSSYKSYSSRNQRPRDCHQSWRKKESKPSFTPLENDKSTSKNIKSDKDNSMEKSKAPAVQEIKKVAEPKPITVKPNPVLTQASVLTEEEKNTVAAKIIKAELMGNDALVKKLKMKLEASKQASAQMQAAVNEPTTSGNNKQDESSGSSDDSEEEVVLTRTSKTGQSWPVSQSESSFNSVPKKLRKKKVKVHNKDGERERYFADDDRFTLKDLVERERSGAAEDQTETMSRLSSKLFRGTDGENFMLDDMFESEAGRVNSSTQQDARNRTKAIANHQRLMRRLEKCRFCFGNSENPKHLIISIGRVSYLRLPPHRPLQPGHCLIVPMHHCNTGTALDENVWDEMRKFMQSLRNMFLKQDNDCVFLQTCIMLQKSHHFVVECVPLPKELGDLAPIYFKKAIQECESEWSQNKKLIDTRGKSVRDKIPAGLPYFAAEFGLDGGFAHVVEDEDRFPVYFGREILGGMLDAEPQLWRKPHEEHFSEQTKRTLEFETWFKEFDWTGREIT</sequence>
<keyword evidence="2" id="KW-0175">Coiled coil</keyword>
<dbReference type="AlphaFoldDB" id="H2ZM96"/>
<accession>H2ZM96</accession>
<feature type="compositionally biased region" description="Polar residues" evidence="4">
    <location>
        <begin position="408"/>
        <end position="428"/>
    </location>
</feature>
<evidence type="ECO:0000256" key="4">
    <source>
        <dbReference type="SAM" id="MobiDB-lite"/>
    </source>
</evidence>
<organism evidence="7 8">
    <name type="scientific">Ciona savignyi</name>
    <name type="common">Pacific transparent sea squirt</name>
    <dbReference type="NCBI Taxonomy" id="51511"/>
    <lineage>
        <taxon>Eukaryota</taxon>
        <taxon>Metazoa</taxon>
        <taxon>Chordata</taxon>
        <taxon>Tunicata</taxon>
        <taxon>Ascidiacea</taxon>
        <taxon>Phlebobranchia</taxon>
        <taxon>Cionidae</taxon>
        <taxon>Ciona</taxon>
    </lineage>
</organism>
<reference evidence="7" key="3">
    <citation type="submission" date="2025-09" db="UniProtKB">
        <authorList>
            <consortium name="Ensembl"/>
        </authorList>
    </citation>
    <scope>IDENTIFICATION</scope>
</reference>
<feature type="compositionally biased region" description="Basic residues" evidence="4">
    <location>
        <begin position="61"/>
        <end position="84"/>
    </location>
</feature>
<evidence type="ECO:0000256" key="1">
    <source>
        <dbReference type="ARBA" id="ARBA00006795"/>
    </source>
</evidence>
<dbReference type="GO" id="GO:0000398">
    <property type="term" value="P:mRNA splicing, via spliceosome"/>
    <property type="evidence" value="ECO:0007669"/>
    <property type="project" value="TreeGrafter"/>
</dbReference>
<feature type="region of interest" description="Disordered" evidence="4">
    <location>
        <begin position="367"/>
        <end position="441"/>
    </location>
</feature>
<feature type="region of interest" description="Disordered" evidence="4">
    <location>
        <begin position="31"/>
        <end position="207"/>
    </location>
</feature>